<proteinExistence type="predicted"/>
<keyword evidence="2" id="KW-1185">Reference proteome</keyword>
<organism evidence="1 2">
    <name type="scientific">Amycolatopsis ultiminotia</name>
    <dbReference type="NCBI Taxonomy" id="543629"/>
    <lineage>
        <taxon>Bacteria</taxon>
        <taxon>Bacillati</taxon>
        <taxon>Actinomycetota</taxon>
        <taxon>Actinomycetes</taxon>
        <taxon>Pseudonocardiales</taxon>
        <taxon>Pseudonocardiaceae</taxon>
        <taxon>Amycolatopsis</taxon>
    </lineage>
</organism>
<reference evidence="2" key="1">
    <citation type="journal article" date="2019" name="Int. J. Syst. Evol. Microbiol.">
        <title>The Global Catalogue of Microorganisms (GCM) 10K type strain sequencing project: providing services to taxonomists for standard genome sequencing and annotation.</title>
        <authorList>
            <consortium name="The Broad Institute Genomics Platform"/>
            <consortium name="The Broad Institute Genome Sequencing Center for Infectious Disease"/>
            <person name="Wu L."/>
            <person name="Ma J."/>
        </authorList>
    </citation>
    <scope>NUCLEOTIDE SEQUENCE [LARGE SCALE GENOMIC DNA]</scope>
    <source>
        <strain evidence="2">JCM 16898</strain>
    </source>
</reference>
<name>A0ABP6V0F9_9PSEU</name>
<dbReference type="Proteomes" id="UP001500689">
    <property type="component" value="Unassembled WGS sequence"/>
</dbReference>
<protein>
    <submittedName>
        <fullName evidence="1">Uncharacterized protein</fullName>
    </submittedName>
</protein>
<sequence length="163" mass="17711">MVFSYASARVQLSIRVVAFMYVIPATAAMRRWSVSIETGVAVFGCAPSIEDHTAARVLPRMWPGRGLGVTGTELSGLLASIAEVMKTPCYWIARREVSGAWDAQPWEPARADPDDDFVYVPGPCGRIDGSAGYRPVYHLPVALADLRGLRIRLGAHLRTGTPV</sequence>
<gene>
    <name evidence="1" type="ORF">GCM10022222_04580</name>
</gene>
<comment type="caution">
    <text evidence="1">The sequence shown here is derived from an EMBL/GenBank/DDBJ whole genome shotgun (WGS) entry which is preliminary data.</text>
</comment>
<dbReference type="EMBL" id="BAAAZN010000001">
    <property type="protein sequence ID" value="GAA3524973.1"/>
    <property type="molecule type" value="Genomic_DNA"/>
</dbReference>
<evidence type="ECO:0000313" key="1">
    <source>
        <dbReference type="EMBL" id="GAA3524973.1"/>
    </source>
</evidence>
<evidence type="ECO:0000313" key="2">
    <source>
        <dbReference type="Proteomes" id="UP001500689"/>
    </source>
</evidence>
<accession>A0ABP6V0F9</accession>